<protein>
    <submittedName>
        <fullName evidence="1 3">Uncharacterized protein</fullName>
    </submittedName>
</protein>
<sequence length="90" mass="9885">MPSLCPNCSQTKYNWVRSTPCGKCGAQYGGYYLTSTAKACTDSNCNHGAKKNDPNRDCTACYGTGKKLTRCDRAGCVNGYMRYTCLDSFH</sequence>
<name>A0A6A6Z3A7_9PEZI</name>
<proteinExistence type="predicted"/>
<dbReference type="AlphaFoldDB" id="A0A6A6Z3A7"/>
<evidence type="ECO:0000313" key="2">
    <source>
        <dbReference type="Proteomes" id="UP000504636"/>
    </source>
</evidence>
<dbReference type="EMBL" id="MU003693">
    <property type="protein sequence ID" value="KAF2815652.1"/>
    <property type="molecule type" value="Genomic_DNA"/>
</dbReference>
<dbReference type="OrthoDB" id="5371535at2759"/>
<dbReference type="Proteomes" id="UP000504636">
    <property type="component" value="Unplaced"/>
</dbReference>
<reference evidence="3" key="2">
    <citation type="submission" date="2020-04" db="EMBL/GenBank/DDBJ databases">
        <authorList>
            <consortium name="NCBI Genome Project"/>
        </authorList>
    </citation>
    <scope>NUCLEOTIDE SEQUENCE</scope>
    <source>
        <strain evidence="3">CBS 304.34</strain>
    </source>
</reference>
<evidence type="ECO:0000313" key="3">
    <source>
        <dbReference type="RefSeq" id="XP_033582616.1"/>
    </source>
</evidence>
<accession>A0A6A6Z3A7</accession>
<keyword evidence="2" id="KW-1185">Reference proteome</keyword>
<dbReference type="GeneID" id="54459620"/>
<feature type="non-terminal residue" evidence="1">
    <location>
        <position position="90"/>
    </location>
</feature>
<dbReference type="RefSeq" id="XP_033582616.1">
    <property type="nucleotide sequence ID" value="XM_033718727.1"/>
</dbReference>
<organism evidence="1">
    <name type="scientific">Mytilinidion resinicola</name>
    <dbReference type="NCBI Taxonomy" id="574789"/>
    <lineage>
        <taxon>Eukaryota</taxon>
        <taxon>Fungi</taxon>
        <taxon>Dikarya</taxon>
        <taxon>Ascomycota</taxon>
        <taxon>Pezizomycotina</taxon>
        <taxon>Dothideomycetes</taxon>
        <taxon>Pleosporomycetidae</taxon>
        <taxon>Mytilinidiales</taxon>
        <taxon>Mytilinidiaceae</taxon>
        <taxon>Mytilinidion</taxon>
    </lineage>
</organism>
<gene>
    <name evidence="1 3" type="ORF">BDZ99DRAFT_457627</name>
</gene>
<reference evidence="3" key="3">
    <citation type="submission" date="2025-04" db="UniProtKB">
        <authorList>
            <consortium name="RefSeq"/>
        </authorList>
    </citation>
    <scope>IDENTIFICATION</scope>
    <source>
        <strain evidence="3">CBS 304.34</strain>
    </source>
</reference>
<evidence type="ECO:0000313" key="1">
    <source>
        <dbReference type="EMBL" id="KAF2815652.1"/>
    </source>
</evidence>
<reference evidence="1 3" key="1">
    <citation type="journal article" date="2020" name="Stud. Mycol.">
        <title>101 Dothideomycetes genomes: a test case for predicting lifestyles and emergence of pathogens.</title>
        <authorList>
            <person name="Haridas S."/>
            <person name="Albert R."/>
            <person name="Binder M."/>
            <person name="Bloem J."/>
            <person name="Labutti K."/>
            <person name="Salamov A."/>
            <person name="Andreopoulos B."/>
            <person name="Baker S."/>
            <person name="Barry K."/>
            <person name="Bills G."/>
            <person name="Bluhm B."/>
            <person name="Cannon C."/>
            <person name="Castanera R."/>
            <person name="Culley D."/>
            <person name="Daum C."/>
            <person name="Ezra D."/>
            <person name="Gonzalez J."/>
            <person name="Henrissat B."/>
            <person name="Kuo A."/>
            <person name="Liang C."/>
            <person name="Lipzen A."/>
            <person name="Lutzoni F."/>
            <person name="Magnuson J."/>
            <person name="Mondo S."/>
            <person name="Nolan M."/>
            <person name="Ohm R."/>
            <person name="Pangilinan J."/>
            <person name="Park H.-J."/>
            <person name="Ramirez L."/>
            <person name="Alfaro M."/>
            <person name="Sun H."/>
            <person name="Tritt A."/>
            <person name="Yoshinaga Y."/>
            <person name="Zwiers L.-H."/>
            <person name="Turgeon B."/>
            <person name="Goodwin S."/>
            <person name="Spatafora J."/>
            <person name="Crous P."/>
            <person name="Grigoriev I."/>
        </authorList>
    </citation>
    <scope>NUCLEOTIDE SEQUENCE</scope>
    <source>
        <strain evidence="1 3">CBS 304.34</strain>
    </source>
</reference>